<name>A5WGX6_PSYWF</name>
<dbReference type="AlphaFoldDB" id="A5WGX6"/>
<feature type="compositionally biased region" description="Low complexity" evidence="1">
    <location>
        <begin position="23"/>
        <end position="35"/>
    </location>
</feature>
<dbReference type="KEGG" id="prw:PsycPRwf_1977"/>
<dbReference type="STRING" id="349106.PsycPRwf_1977"/>
<organism evidence="2">
    <name type="scientific">Psychrobacter sp. (strain PRwf-1)</name>
    <dbReference type="NCBI Taxonomy" id="349106"/>
    <lineage>
        <taxon>Bacteria</taxon>
        <taxon>Pseudomonadati</taxon>
        <taxon>Pseudomonadota</taxon>
        <taxon>Gammaproteobacteria</taxon>
        <taxon>Moraxellales</taxon>
        <taxon>Moraxellaceae</taxon>
        <taxon>Psychrobacter</taxon>
    </lineage>
</organism>
<proteinExistence type="predicted"/>
<feature type="compositionally biased region" description="Basic and acidic residues" evidence="1">
    <location>
        <begin position="1"/>
        <end position="20"/>
    </location>
</feature>
<dbReference type="HOGENOM" id="CLU_2261475_0_0_6"/>
<feature type="region of interest" description="Disordered" evidence="1">
    <location>
        <begin position="1"/>
        <end position="38"/>
    </location>
</feature>
<gene>
    <name evidence="2" type="ordered locus">PsycPRwf_1977</name>
</gene>
<evidence type="ECO:0000256" key="1">
    <source>
        <dbReference type="SAM" id="MobiDB-lite"/>
    </source>
</evidence>
<sequence length="103" mass="11174">MSNDTSDNKQLARDDNDHGPDLAATVSSTASSADSVADHVNSHLQALETKGQAAQPRQLSPEEQLFTEDELARLVNPDKLKALMSNGDDFLGYLTGEINKFED</sequence>
<reference evidence="2" key="1">
    <citation type="submission" date="2007-05" db="EMBL/GenBank/DDBJ databases">
        <title>Complete sequence of chromosome of Psychrobacter sp. PRwf-1.</title>
        <authorList>
            <consortium name="US DOE Joint Genome Institute"/>
            <person name="Copeland A."/>
            <person name="Lucas S."/>
            <person name="Lapidus A."/>
            <person name="Barry K."/>
            <person name="Detter J.C."/>
            <person name="Glavina del Rio T."/>
            <person name="Hammon N."/>
            <person name="Israni S."/>
            <person name="Dalin E."/>
            <person name="Tice H."/>
            <person name="Pitluck S."/>
            <person name="Chain P."/>
            <person name="Malfatti S."/>
            <person name="Shin M."/>
            <person name="Vergez L."/>
            <person name="Schmutz J."/>
            <person name="Larimer F."/>
            <person name="Land M."/>
            <person name="Hauser L."/>
            <person name="Kyrpides N."/>
            <person name="Kim E."/>
            <person name="Tiedje J."/>
            <person name="Richardson P."/>
        </authorList>
    </citation>
    <scope>NUCLEOTIDE SEQUENCE [LARGE SCALE GENOMIC DNA]</scope>
    <source>
        <strain evidence="2">PRwf-1</strain>
    </source>
</reference>
<protein>
    <submittedName>
        <fullName evidence="2">Uncharacterized protein</fullName>
    </submittedName>
</protein>
<accession>A5WGX6</accession>
<dbReference type="EMBL" id="CP000713">
    <property type="protein sequence ID" value="ABQ94917.1"/>
    <property type="molecule type" value="Genomic_DNA"/>
</dbReference>
<evidence type="ECO:0000313" key="2">
    <source>
        <dbReference type="EMBL" id="ABQ94917.1"/>
    </source>
</evidence>